<keyword evidence="1" id="KW-0472">Membrane</keyword>
<sequence length="89" mass="9828">MMTHIQCEGLLVPTTVAMPFIHHGCMSSEVRGIARKSRICLDLRRKYIVANCVHTASACLGLGALSLVALPTQMLDKEAFITYLPDQRL</sequence>
<keyword evidence="1" id="KW-0812">Transmembrane</keyword>
<dbReference type="EMBL" id="LKCN02000010">
    <property type="protein sequence ID" value="RCI11423.1"/>
    <property type="molecule type" value="Genomic_DNA"/>
</dbReference>
<name>A0A367LAI6_9HYPO</name>
<gene>
    <name evidence="2" type="ORF">L249_7294</name>
</gene>
<proteinExistence type="predicted"/>
<evidence type="ECO:0000256" key="1">
    <source>
        <dbReference type="SAM" id="Phobius"/>
    </source>
</evidence>
<organism evidence="2 3">
    <name type="scientific">Ophiocordyceps polyrhachis-furcata BCC 54312</name>
    <dbReference type="NCBI Taxonomy" id="1330021"/>
    <lineage>
        <taxon>Eukaryota</taxon>
        <taxon>Fungi</taxon>
        <taxon>Dikarya</taxon>
        <taxon>Ascomycota</taxon>
        <taxon>Pezizomycotina</taxon>
        <taxon>Sordariomycetes</taxon>
        <taxon>Hypocreomycetidae</taxon>
        <taxon>Hypocreales</taxon>
        <taxon>Ophiocordycipitaceae</taxon>
        <taxon>Ophiocordyceps</taxon>
    </lineage>
</organism>
<protein>
    <submittedName>
        <fullName evidence="2">Uncharacterized protein</fullName>
    </submittedName>
</protein>
<dbReference type="Proteomes" id="UP000253664">
    <property type="component" value="Unassembled WGS sequence"/>
</dbReference>
<feature type="transmembrane region" description="Helical" evidence="1">
    <location>
        <begin position="47"/>
        <end position="70"/>
    </location>
</feature>
<reference evidence="2 3" key="1">
    <citation type="journal article" date="2015" name="BMC Genomics">
        <title>Insights from the genome of Ophiocordyceps polyrhachis-furcata to pathogenicity and host specificity in insect fungi.</title>
        <authorList>
            <person name="Wichadakul D."/>
            <person name="Kobmoo N."/>
            <person name="Ingsriswang S."/>
            <person name="Tangphatsornruang S."/>
            <person name="Chantasingh D."/>
            <person name="Luangsa-ard J.J."/>
            <person name="Eurwilaichitr L."/>
        </authorList>
    </citation>
    <scope>NUCLEOTIDE SEQUENCE [LARGE SCALE GENOMIC DNA]</scope>
    <source>
        <strain evidence="2 3">BCC 54312</strain>
    </source>
</reference>
<dbReference type="AlphaFoldDB" id="A0A367LAI6"/>
<comment type="caution">
    <text evidence="2">The sequence shown here is derived from an EMBL/GenBank/DDBJ whole genome shotgun (WGS) entry which is preliminary data.</text>
</comment>
<feature type="non-terminal residue" evidence="2">
    <location>
        <position position="89"/>
    </location>
</feature>
<accession>A0A367LAI6</accession>
<keyword evidence="3" id="KW-1185">Reference proteome</keyword>
<evidence type="ECO:0000313" key="3">
    <source>
        <dbReference type="Proteomes" id="UP000253664"/>
    </source>
</evidence>
<evidence type="ECO:0000313" key="2">
    <source>
        <dbReference type="EMBL" id="RCI11423.1"/>
    </source>
</evidence>
<keyword evidence="1" id="KW-1133">Transmembrane helix</keyword>